<reference evidence="1" key="1">
    <citation type="journal article" date="2015" name="Nature">
        <title>Complex archaea that bridge the gap between prokaryotes and eukaryotes.</title>
        <authorList>
            <person name="Spang A."/>
            <person name="Saw J.H."/>
            <person name="Jorgensen S.L."/>
            <person name="Zaremba-Niedzwiedzka K."/>
            <person name="Martijn J."/>
            <person name="Lind A.E."/>
            <person name="van Eijk R."/>
            <person name="Schleper C."/>
            <person name="Guy L."/>
            <person name="Ettema T.J."/>
        </authorList>
    </citation>
    <scope>NUCLEOTIDE SEQUENCE</scope>
</reference>
<gene>
    <name evidence="1" type="ORF">LCGC14_0823220</name>
</gene>
<evidence type="ECO:0000313" key="1">
    <source>
        <dbReference type="EMBL" id="KKN31493.1"/>
    </source>
</evidence>
<comment type="caution">
    <text evidence="1">The sequence shown here is derived from an EMBL/GenBank/DDBJ whole genome shotgun (WGS) entry which is preliminary data.</text>
</comment>
<dbReference type="AlphaFoldDB" id="A0A0F9SQP0"/>
<accession>A0A0F9SQP0</accession>
<sequence length="44" mass="5316">MPVVYQQMGEKEMKELSKLSQEKYKNDRIEMLAEIIRFINGRIK</sequence>
<name>A0A0F9SQP0_9ZZZZ</name>
<protein>
    <submittedName>
        <fullName evidence="1">Uncharacterized protein</fullName>
    </submittedName>
</protein>
<proteinExistence type="predicted"/>
<organism evidence="1">
    <name type="scientific">marine sediment metagenome</name>
    <dbReference type="NCBI Taxonomy" id="412755"/>
    <lineage>
        <taxon>unclassified sequences</taxon>
        <taxon>metagenomes</taxon>
        <taxon>ecological metagenomes</taxon>
    </lineage>
</organism>
<dbReference type="EMBL" id="LAZR01002324">
    <property type="protein sequence ID" value="KKN31493.1"/>
    <property type="molecule type" value="Genomic_DNA"/>
</dbReference>